<dbReference type="EMBL" id="JBCITK010000001">
    <property type="protein sequence ID" value="MEN0645067.1"/>
    <property type="molecule type" value="Genomic_DNA"/>
</dbReference>
<dbReference type="InterPro" id="IPR041522">
    <property type="entry name" value="CdaR_GGDEF"/>
</dbReference>
<evidence type="ECO:0000313" key="5">
    <source>
        <dbReference type="Proteomes" id="UP001418796"/>
    </source>
</evidence>
<evidence type="ECO:0000259" key="3">
    <source>
        <dbReference type="Pfam" id="PF17853"/>
    </source>
</evidence>
<accession>A0ABU9VME9</accession>
<proteinExistence type="inferred from homology"/>
<evidence type="ECO:0000313" key="4">
    <source>
        <dbReference type="EMBL" id="MEN0645067.1"/>
    </source>
</evidence>
<dbReference type="Pfam" id="PF17853">
    <property type="entry name" value="GGDEF_2"/>
    <property type="match status" value="1"/>
</dbReference>
<dbReference type="Pfam" id="PF13556">
    <property type="entry name" value="HTH_30"/>
    <property type="match status" value="1"/>
</dbReference>
<dbReference type="InterPro" id="IPR042070">
    <property type="entry name" value="PucR_C-HTH_sf"/>
</dbReference>
<comment type="similarity">
    <text evidence="1">Belongs to the CdaR family.</text>
</comment>
<feature type="domain" description="CdaR GGDEF-like" evidence="3">
    <location>
        <begin position="171"/>
        <end position="282"/>
    </location>
</feature>
<evidence type="ECO:0000256" key="1">
    <source>
        <dbReference type="ARBA" id="ARBA00006754"/>
    </source>
</evidence>
<name>A0ABU9VME9_9BACI</name>
<dbReference type="PANTHER" id="PTHR33744">
    <property type="entry name" value="CARBOHYDRATE DIACID REGULATOR"/>
    <property type="match status" value="1"/>
</dbReference>
<feature type="domain" description="PucR C-terminal helix-turn-helix" evidence="2">
    <location>
        <begin position="340"/>
        <end position="391"/>
    </location>
</feature>
<gene>
    <name evidence="4" type="ORF">MKY91_18060</name>
</gene>
<dbReference type="Gene3D" id="1.10.10.2840">
    <property type="entry name" value="PucR C-terminal helix-turn-helix domain"/>
    <property type="match status" value="1"/>
</dbReference>
<protein>
    <submittedName>
        <fullName evidence="4">Helix-turn-helix domain-containing protein</fullName>
    </submittedName>
</protein>
<dbReference type="PANTHER" id="PTHR33744:SF1">
    <property type="entry name" value="DNA-BINDING TRANSCRIPTIONAL ACTIVATOR ADER"/>
    <property type="match status" value="1"/>
</dbReference>
<reference evidence="4 5" key="1">
    <citation type="submission" date="2024-03" db="EMBL/GenBank/DDBJ databases">
        <title>Bacilli Hybrid Assemblies.</title>
        <authorList>
            <person name="Kovac J."/>
        </authorList>
    </citation>
    <scope>NUCLEOTIDE SEQUENCE [LARGE SCALE GENOMIC DNA]</scope>
    <source>
        <strain evidence="4 5">FSL R7-0666</strain>
    </source>
</reference>
<dbReference type="Proteomes" id="UP001418796">
    <property type="component" value="Unassembled WGS sequence"/>
</dbReference>
<keyword evidence="5" id="KW-1185">Reference proteome</keyword>
<dbReference type="RefSeq" id="WP_343131670.1">
    <property type="nucleotide sequence ID" value="NZ_JBCITK010000001.1"/>
</dbReference>
<organism evidence="4 5">
    <name type="scientific">Alkalicoccobacillus gibsonii</name>
    <dbReference type="NCBI Taxonomy" id="79881"/>
    <lineage>
        <taxon>Bacteria</taxon>
        <taxon>Bacillati</taxon>
        <taxon>Bacillota</taxon>
        <taxon>Bacilli</taxon>
        <taxon>Bacillales</taxon>
        <taxon>Bacillaceae</taxon>
        <taxon>Alkalicoccobacillus</taxon>
    </lineage>
</organism>
<dbReference type="InterPro" id="IPR051448">
    <property type="entry name" value="CdaR-like_regulators"/>
</dbReference>
<sequence length="407" mass="46932">MDKSLSQLETLSEMSEIIDFTSKELKRPIVLESSDFSLAAYHSYHINQFDLANQQTIFSKKCPQHIYDTFLARGIIEKLQENEDRFTVGPIDEIGLNTRIVKTIRYQHEIQGYIWLQEYQNPLTESELTFFEAAVEHLAKTMHENQVIKLSKSKSVDDVYQAALSGKITSKRTLQERAYKEGIPYTRLQVVTVFVQEEGAPLSKRVEALRKLALPNSYVLSFNGHVIILTGEQPTPFTIISMLNALKQEMSDEAYSNMWMGISRSCLNVSELARGYNEALEVTKVADLLGEQPVDRREFSQLGMLRYIDVLAGVQEDSHYQNPDLVILEHKDSTSQTEFIKTIELYLLNNCRVKATSEQLFIHPNTLSYRLKQIQELTAIRFDQFNLNCQLLIDIMVMKKRRRDQSL</sequence>
<dbReference type="InterPro" id="IPR025736">
    <property type="entry name" value="PucR_C-HTH_dom"/>
</dbReference>
<evidence type="ECO:0000259" key="2">
    <source>
        <dbReference type="Pfam" id="PF13556"/>
    </source>
</evidence>
<comment type="caution">
    <text evidence="4">The sequence shown here is derived from an EMBL/GenBank/DDBJ whole genome shotgun (WGS) entry which is preliminary data.</text>
</comment>